<accession>A0ABD2Z3G1</accession>
<evidence type="ECO:0000313" key="1">
    <source>
        <dbReference type="EMBL" id="KAL3513634.1"/>
    </source>
</evidence>
<comment type="caution">
    <text evidence="1">The sequence shown here is derived from an EMBL/GenBank/DDBJ whole genome shotgun (WGS) entry which is preliminary data.</text>
</comment>
<dbReference type="EMBL" id="JBJUIK010000011">
    <property type="protein sequence ID" value="KAL3513634.1"/>
    <property type="molecule type" value="Genomic_DNA"/>
</dbReference>
<reference evidence="1 2" key="1">
    <citation type="submission" date="2024-11" db="EMBL/GenBank/DDBJ databases">
        <title>A near-complete genome assembly of Cinchona calisaya.</title>
        <authorList>
            <person name="Lian D.C."/>
            <person name="Zhao X.W."/>
            <person name="Wei L."/>
        </authorList>
    </citation>
    <scope>NUCLEOTIDE SEQUENCE [LARGE SCALE GENOMIC DNA]</scope>
    <source>
        <tissue evidence="1">Nenye</tissue>
    </source>
</reference>
<dbReference type="AlphaFoldDB" id="A0ABD2Z3G1"/>
<proteinExistence type="predicted"/>
<name>A0ABD2Z3G1_9GENT</name>
<sequence length="95" mass="10806">MLQFKMHMQATTAKMDWEFQGVPQSVWHGEPAMALDGSEYMFMGTFAGSLPTSLLDNQFLLAHEKERKLKEAQYCALKAEVALEKVAEREKHSLS</sequence>
<gene>
    <name evidence="1" type="ORF">ACH5RR_026351</name>
</gene>
<organism evidence="1 2">
    <name type="scientific">Cinchona calisaya</name>
    <dbReference type="NCBI Taxonomy" id="153742"/>
    <lineage>
        <taxon>Eukaryota</taxon>
        <taxon>Viridiplantae</taxon>
        <taxon>Streptophyta</taxon>
        <taxon>Embryophyta</taxon>
        <taxon>Tracheophyta</taxon>
        <taxon>Spermatophyta</taxon>
        <taxon>Magnoliopsida</taxon>
        <taxon>eudicotyledons</taxon>
        <taxon>Gunneridae</taxon>
        <taxon>Pentapetalae</taxon>
        <taxon>asterids</taxon>
        <taxon>lamiids</taxon>
        <taxon>Gentianales</taxon>
        <taxon>Rubiaceae</taxon>
        <taxon>Cinchonoideae</taxon>
        <taxon>Cinchoneae</taxon>
        <taxon>Cinchona</taxon>
    </lineage>
</organism>
<protein>
    <submittedName>
        <fullName evidence="1">Uncharacterized protein</fullName>
    </submittedName>
</protein>
<dbReference type="Proteomes" id="UP001630127">
    <property type="component" value="Unassembled WGS sequence"/>
</dbReference>
<keyword evidence="2" id="KW-1185">Reference proteome</keyword>
<evidence type="ECO:0000313" key="2">
    <source>
        <dbReference type="Proteomes" id="UP001630127"/>
    </source>
</evidence>